<reference evidence="1 2" key="1">
    <citation type="submission" date="2015-04" db="EMBL/GenBank/DDBJ databases">
        <authorList>
            <person name="Syromyatnikov M.Y."/>
            <person name="Popov V.N."/>
        </authorList>
    </citation>
    <scope>NUCLEOTIDE SEQUENCE [LARGE SCALE GENOMIC DNA]</scope>
</reference>
<evidence type="ECO:0000313" key="2">
    <source>
        <dbReference type="Proteomes" id="UP000183832"/>
    </source>
</evidence>
<dbReference type="Proteomes" id="UP000183832">
    <property type="component" value="Unassembled WGS sequence"/>
</dbReference>
<organism evidence="1 2">
    <name type="scientific">Clunio marinus</name>
    <dbReference type="NCBI Taxonomy" id="568069"/>
    <lineage>
        <taxon>Eukaryota</taxon>
        <taxon>Metazoa</taxon>
        <taxon>Ecdysozoa</taxon>
        <taxon>Arthropoda</taxon>
        <taxon>Hexapoda</taxon>
        <taxon>Insecta</taxon>
        <taxon>Pterygota</taxon>
        <taxon>Neoptera</taxon>
        <taxon>Endopterygota</taxon>
        <taxon>Diptera</taxon>
        <taxon>Nematocera</taxon>
        <taxon>Chironomoidea</taxon>
        <taxon>Chironomidae</taxon>
        <taxon>Clunio</taxon>
    </lineage>
</organism>
<protein>
    <submittedName>
        <fullName evidence="1">CLUMA_CG020312, isoform A</fullName>
    </submittedName>
</protein>
<dbReference type="EMBL" id="CVRI01000070">
    <property type="protein sequence ID" value="CRL07333.1"/>
    <property type="molecule type" value="Genomic_DNA"/>
</dbReference>
<sequence length="86" mass="9753">MKSQYIKINCRKEGSHALTHLKQSISDFNFHRDKETALSLVSASMIDPINFPTVTLSTAAFNEVKNKNLLLRCNVAISRLENLTFK</sequence>
<name>A0A1J1J4J6_9DIPT</name>
<gene>
    <name evidence="1" type="ORF">CLUMA_CG020312</name>
</gene>
<accession>A0A1J1J4J6</accession>
<keyword evidence="2" id="KW-1185">Reference proteome</keyword>
<evidence type="ECO:0000313" key="1">
    <source>
        <dbReference type="EMBL" id="CRL07333.1"/>
    </source>
</evidence>
<proteinExistence type="predicted"/>
<dbReference type="AlphaFoldDB" id="A0A1J1J4J6"/>